<dbReference type="Proteomes" id="UP000580250">
    <property type="component" value="Unassembled WGS sequence"/>
</dbReference>
<organism evidence="2 3">
    <name type="scientific">Meloidogyne enterolobii</name>
    <name type="common">Root-knot nematode worm</name>
    <name type="synonym">Meloidogyne mayaguensis</name>
    <dbReference type="NCBI Taxonomy" id="390850"/>
    <lineage>
        <taxon>Eukaryota</taxon>
        <taxon>Metazoa</taxon>
        <taxon>Ecdysozoa</taxon>
        <taxon>Nematoda</taxon>
        <taxon>Chromadorea</taxon>
        <taxon>Rhabditida</taxon>
        <taxon>Tylenchina</taxon>
        <taxon>Tylenchomorpha</taxon>
        <taxon>Tylenchoidea</taxon>
        <taxon>Meloidogynidae</taxon>
        <taxon>Meloidogyninae</taxon>
        <taxon>Meloidogyne</taxon>
    </lineage>
</organism>
<protein>
    <submittedName>
        <fullName evidence="2">Uncharacterized protein</fullName>
    </submittedName>
</protein>
<dbReference type="AlphaFoldDB" id="A0A6V7VU42"/>
<evidence type="ECO:0000313" key="3">
    <source>
        <dbReference type="Proteomes" id="UP000580250"/>
    </source>
</evidence>
<sequence length="117" mass="13891">MLHFKNIIFLLFSLFFLFKTTFSKGVSFNSKSTDYDPFQLTREELLQLNDDYDPGYEKYVGKFVGDFFSDSSSQLIIDLDLFKQLWNELNEMRQAAIDGDVDYIRVNYIHIILYLIE</sequence>
<accession>A0A6V7VU42</accession>
<reference evidence="2 3" key="1">
    <citation type="submission" date="2020-08" db="EMBL/GenBank/DDBJ databases">
        <authorList>
            <person name="Koutsovoulos G."/>
            <person name="Danchin GJ E."/>
        </authorList>
    </citation>
    <scope>NUCLEOTIDE SEQUENCE [LARGE SCALE GENOMIC DNA]</scope>
</reference>
<evidence type="ECO:0000256" key="1">
    <source>
        <dbReference type="SAM" id="SignalP"/>
    </source>
</evidence>
<dbReference type="EMBL" id="CAJEWN010000320">
    <property type="protein sequence ID" value="CAD2178466.1"/>
    <property type="molecule type" value="Genomic_DNA"/>
</dbReference>
<keyword evidence="1" id="KW-0732">Signal</keyword>
<feature type="chain" id="PRO_5027871191" evidence="1">
    <location>
        <begin position="24"/>
        <end position="117"/>
    </location>
</feature>
<gene>
    <name evidence="2" type="ORF">MENT_LOCUS30407</name>
</gene>
<evidence type="ECO:0000313" key="2">
    <source>
        <dbReference type="EMBL" id="CAD2178466.1"/>
    </source>
</evidence>
<feature type="signal peptide" evidence="1">
    <location>
        <begin position="1"/>
        <end position="23"/>
    </location>
</feature>
<name>A0A6V7VU42_MELEN</name>
<proteinExistence type="predicted"/>
<comment type="caution">
    <text evidence="2">The sequence shown here is derived from an EMBL/GenBank/DDBJ whole genome shotgun (WGS) entry which is preliminary data.</text>
</comment>